<feature type="compositionally biased region" description="Low complexity" evidence="1">
    <location>
        <begin position="1661"/>
        <end position="1672"/>
    </location>
</feature>
<dbReference type="SMART" id="SM00498">
    <property type="entry name" value="FH2"/>
    <property type="match status" value="1"/>
</dbReference>
<feature type="compositionally biased region" description="Polar residues" evidence="1">
    <location>
        <begin position="67"/>
        <end position="78"/>
    </location>
</feature>
<evidence type="ECO:0000256" key="1">
    <source>
        <dbReference type="SAM" id="MobiDB-lite"/>
    </source>
</evidence>
<feature type="compositionally biased region" description="Polar residues" evidence="1">
    <location>
        <begin position="1144"/>
        <end position="1154"/>
    </location>
</feature>
<dbReference type="PANTHER" id="PTHR46345:SF8">
    <property type="entry name" value="FORMIN 3, ISOFORM B"/>
    <property type="match status" value="1"/>
</dbReference>
<feature type="compositionally biased region" description="Basic and acidic residues" evidence="1">
    <location>
        <begin position="1500"/>
        <end position="1525"/>
    </location>
</feature>
<feature type="compositionally biased region" description="Polar residues" evidence="1">
    <location>
        <begin position="996"/>
        <end position="1005"/>
    </location>
</feature>
<feature type="compositionally biased region" description="Basic and acidic residues" evidence="1">
    <location>
        <begin position="1353"/>
        <end position="1431"/>
    </location>
</feature>
<dbReference type="GO" id="GO:0061608">
    <property type="term" value="F:nuclear import signal receptor activity"/>
    <property type="evidence" value="ECO:0007669"/>
    <property type="project" value="InterPro"/>
</dbReference>
<dbReference type="GO" id="GO:0006606">
    <property type="term" value="P:protein import into nucleus"/>
    <property type="evidence" value="ECO:0007669"/>
    <property type="project" value="InterPro"/>
</dbReference>
<feature type="compositionally biased region" description="Polar residues" evidence="1">
    <location>
        <begin position="859"/>
        <end position="877"/>
    </location>
</feature>
<dbReference type="Proteomes" id="UP000283509">
    <property type="component" value="Unassembled WGS sequence"/>
</dbReference>
<feature type="compositionally biased region" description="Polar residues" evidence="1">
    <location>
        <begin position="1788"/>
        <end position="1807"/>
    </location>
</feature>
<feature type="region of interest" description="Disordered" evidence="1">
    <location>
        <begin position="202"/>
        <end position="228"/>
    </location>
</feature>
<feature type="domain" description="FH2" evidence="2">
    <location>
        <begin position="144"/>
        <end position="531"/>
    </location>
</feature>
<feature type="compositionally biased region" description="Basic and acidic residues" evidence="1">
    <location>
        <begin position="1453"/>
        <end position="1487"/>
    </location>
</feature>
<gene>
    <name evidence="3" type="ORF">C7M84_015732</name>
</gene>
<feature type="compositionally biased region" description="Polar residues" evidence="1">
    <location>
        <begin position="1637"/>
        <end position="1649"/>
    </location>
</feature>
<feature type="compositionally biased region" description="Polar residues" evidence="1">
    <location>
        <begin position="1708"/>
        <end position="1743"/>
    </location>
</feature>
<reference evidence="3 4" key="1">
    <citation type="submission" date="2018-04" db="EMBL/GenBank/DDBJ databases">
        <authorList>
            <person name="Zhang X."/>
            <person name="Yuan J."/>
            <person name="Li F."/>
            <person name="Xiang J."/>
        </authorList>
    </citation>
    <scope>NUCLEOTIDE SEQUENCE [LARGE SCALE GENOMIC DNA]</scope>
    <source>
        <tissue evidence="3">Muscle</tissue>
    </source>
</reference>
<feature type="compositionally biased region" description="Gly residues" evidence="1">
    <location>
        <begin position="808"/>
        <end position="817"/>
    </location>
</feature>
<dbReference type="OrthoDB" id="26518at2759"/>
<accession>A0A423SPX2</accession>
<name>A0A423SPX2_PENVA</name>
<reference evidence="3 4" key="2">
    <citation type="submission" date="2019-01" db="EMBL/GenBank/DDBJ databases">
        <title>The decoding of complex shrimp genome reveals the adaptation for benthos swimmer, frequently molting mechanism and breeding impact on genome.</title>
        <authorList>
            <person name="Sun Y."/>
            <person name="Gao Y."/>
            <person name="Yu Y."/>
        </authorList>
    </citation>
    <scope>NUCLEOTIDE SEQUENCE [LARGE SCALE GENOMIC DNA]</scope>
    <source>
        <tissue evidence="3">Muscle</tissue>
    </source>
</reference>
<proteinExistence type="predicted"/>
<dbReference type="STRING" id="6689.A0A423SPX2"/>
<dbReference type="InterPro" id="IPR042201">
    <property type="entry name" value="FH2_Formin_sf"/>
</dbReference>
<feature type="compositionally biased region" description="Polar residues" evidence="1">
    <location>
        <begin position="631"/>
        <end position="643"/>
    </location>
</feature>
<dbReference type="SUPFAM" id="SSF101447">
    <property type="entry name" value="Formin homology 2 domain (FH2 domain)"/>
    <property type="match status" value="1"/>
</dbReference>
<feature type="region of interest" description="Disordered" evidence="1">
    <location>
        <begin position="1142"/>
        <end position="1167"/>
    </location>
</feature>
<feature type="compositionally biased region" description="Low complexity" evidence="1">
    <location>
        <begin position="1606"/>
        <end position="1624"/>
    </location>
</feature>
<feature type="compositionally biased region" description="Basic and acidic residues" evidence="1">
    <location>
        <begin position="1156"/>
        <end position="1167"/>
    </location>
</feature>
<feature type="compositionally biased region" description="Basic and acidic residues" evidence="1">
    <location>
        <begin position="1179"/>
        <end position="1199"/>
    </location>
</feature>
<feature type="compositionally biased region" description="Low complexity" evidence="1">
    <location>
        <begin position="1755"/>
        <end position="1764"/>
    </location>
</feature>
<feature type="region of interest" description="Disordered" evidence="1">
    <location>
        <begin position="1105"/>
        <end position="1128"/>
    </location>
</feature>
<feature type="compositionally biased region" description="Basic and acidic residues" evidence="1">
    <location>
        <begin position="212"/>
        <end position="228"/>
    </location>
</feature>
<feature type="compositionally biased region" description="Polar residues" evidence="1">
    <location>
        <begin position="1546"/>
        <end position="1560"/>
    </location>
</feature>
<feature type="compositionally biased region" description="Low complexity" evidence="1">
    <location>
        <begin position="539"/>
        <end position="554"/>
    </location>
</feature>
<feature type="compositionally biased region" description="Basic and acidic residues" evidence="1">
    <location>
        <begin position="725"/>
        <end position="734"/>
    </location>
</feature>
<feature type="compositionally biased region" description="Basic and acidic residues" evidence="1">
    <location>
        <begin position="512"/>
        <end position="534"/>
    </location>
</feature>
<feature type="compositionally biased region" description="Polar residues" evidence="1">
    <location>
        <begin position="1921"/>
        <end position="1933"/>
    </location>
</feature>
<organism evidence="3 4">
    <name type="scientific">Penaeus vannamei</name>
    <name type="common">Whiteleg shrimp</name>
    <name type="synonym">Litopenaeus vannamei</name>
    <dbReference type="NCBI Taxonomy" id="6689"/>
    <lineage>
        <taxon>Eukaryota</taxon>
        <taxon>Metazoa</taxon>
        <taxon>Ecdysozoa</taxon>
        <taxon>Arthropoda</taxon>
        <taxon>Crustacea</taxon>
        <taxon>Multicrustacea</taxon>
        <taxon>Malacostraca</taxon>
        <taxon>Eumalacostraca</taxon>
        <taxon>Eucarida</taxon>
        <taxon>Decapoda</taxon>
        <taxon>Dendrobranchiata</taxon>
        <taxon>Penaeoidea</taxon>
        <taxon>Penaeidae</taxon>
        <taxon>Penaeus</taxon>
    </lineage>
</organism>
<evidence type="ECO:0000313" key="4">
    <source>
        <dbReference type="Proteomes" id="UP000283509"/>
    </source>
</evidence>
<feature type="compositionally biased region" description="Polar residues" evidence="1">
    <location>
        <begin position="114"/>
        <end position="126"/>
    </location>
</feature>
<evidence type="ECO:0000313" key="3">
    <source>
        <dbReference type="EMBL" id="ROT66270.1"/>
    </source>
</evidence>
<evidence type="ECO:0000259" key="2">
    <source>
        <dbReference type="PROSITE" id="PS51444"/>
    </source>
</evidence>
<feature type="compositionally biased region" description="Basic and acidic residues" evidence="1">
    <location>
        <begin position="652"/>
        <end position="678"/>
    </location>
</feature>
<feature type="compositionally biased region" description="Basic and acidic residues" evidence="1">
    <location>
        <begin position="1284"/>
        <end position="1306"/>
    </location>
</feature>
<feature type="compositionally biased region" description="Low complexity" evidence="1">
    <location>
        <begin position="1822"/>
        <end position="1847"/>
    </location>
</feature>
<feature type="compositionally biased region" description="Basic and acidic residues" evidence="1">
    <location>
        <begin position="958"/>
        <end position="976"/>
    </location>
</feature>
<dbReference type="PROSITE" id="PS51444">
    <property type="entry name" value="FH2"/>
    <property type="match status" value="1"/>
</dbReference>
<protein>
    <recommendedName>
        <fullName evidence="2">FH2 domain-containing protein</fullName>
    </recommendedName>
</protein>
<feature type="region of interest" description="Disordered" evidence="1">
    <location>
        <begin position="114"/>
        <end position="135"/>
    </location>
</feature>
<comment type="caution">
    <text evidence="3">The sequence shown here is derived from an EMBL/GenBank/DDBJ whole genome shotgun (WGS) entry which is preliminary data.</text>
</comment>
<feature type="compositionally biased region" description="Basic and acidic residues" evidence="1">
    <location>
        <begin position="821"/>
        <end position="833"/>
    </location>
</feature>
<feature type="region of interest" description="Disordered" evidence="1">
    <location>
        <begin position="66"/>
        <end position="101"/>
    </location>
</feature>
<feature type="compositionally biased region" description="Basic and acidic residues" evidence="1">
    <location>
        <begin position="741"/>
        <end position="758"/>
    </location>
</feature>
<dbReference type="EMBL" id="QCYY01002965">
    <property type="protein sequence ID" value="ROT66270.1"/>
    <property type="molecule type" value="Genomic_DNA"/>
</dbReference>
<feature type="region of interest" description="Disordered" evidence="1">
    <location>
        <begin position="587"/>
        <end position="1005"/>
    </location>
</feature>
<dbReference type="Gene3D" id="1.20.58.2220">
    <property type="entry name" value="Formin, FH2 domain"/>
    <property type="match status" value="1"/>
</dbReference>
<feature type="compositionally biased region" description="Polar residues" evidence="1">
    <location>
        <begin position="1339"/>
        <end position="1349"/>
    </location>
</feature>
<feature type="compositionally biased region" description="Basic and acidic residues" evidence="1">
    <location>
        <begin position="1113"/>
        <end position="1125"/>
    </location>
</feature>
<feature type="region of interest" description="Disordered" evidence="1">
    <location>
        <begin position="512"/>
        <end position="556"/>
    </location>
</feature>
<feature type="region of interest" description="Disordered" evidence="1">
    <location>
        <begin position="1179"/>
        <end position="1933"/>
    </location>
</feature>
<feature type="compositionally biased region" description="Low complexity" evidence="1">
    <location>
        <begin position="878"/>
        <end position="900"/>
    </location>
</feature>
<keyword evidence="4" id="KW-1185">Reference proteome</keyword>
<feature type="compositionally biased region" description="Basic and acidic residues" evidence="1">
    <location>
        <begin position="1232"/>
        <end position="1241"/>
    </location>
</feature>
<sequence>MLLTLIFFKFTHFPIHSPGRHLATFNFTPLLPHSYPETLTPSLPSIPTDSSLPHSHPETLSLLLPLSHTQPDSSTSQHSHPETLTPSLPLPPKPSSFHSHTPILRHSLSHSHTPLTDLLTHSSSTRVRPLHRPDPAAEKIRLPQMETPKPRSKMKTFNWNKIPDNKIVGKNNIWAMLARQHQDSPTTALDWDEMEGLFCQQTASTPLSPAKTAKDTKDETEKKKKEPTEINLLDGKRSLNVNIFLKQFRVSNEEIMEMIRAGEHSDIGAEKLRGLLKILPEPDEMEMLRNFDGDRTKLANAEKFLLMLMEVPQYKLRIEAMLLKEEFESTMEQIEPSINAVIYAGRDLTTNPHLQEVLYMVLVAGNFLNSKLTDIRANKPGMTLLHYVAQQAERRNPDLLKFPDELCLDEATKTTMEQLTSEMNQLDARIAKLSQQLSAPSTPRDITAQMGDFLQVAAKDLNSLKEGIAEVAKVKVDVAEYFCEDPNAFKLEECFKILCNFCSRFKQAITENERRRQQEEQAEIRRRTREENAVKRRSSSQGGSQPRPGSFSGSESEVNIMENLLSDIRSGFTQRKYAELALNKNKKGKKLDSWQNGGMTSEDEPSLCNSPRMTRRRMGSFSGPAGPQGDTLPQLTGYVTPNGSLRRRRSRVPSEEDDHKLMDYLHTSGHDGSRERKSWTGMEGYGSLDRSFARRARGGGRTRPRLLASESSERERPASPSTPDTKPEPPDHNRPSKNWRQKIEFWFKENEKEEERRSGLKWRLHQHRKSLDLDTSSLDEGAGSASASGPALGTLPEDQPSEDPSTSAGGGGGGGSGYRRVYQDWRPSVEKTDVVGAMEAIEEAQSPLPSKEKDKSPWRKSNLNVSNSSEATQEPLQSVSASSQASASGSAAPSSNNTAARRIRRLRSRSNIEPGQVVQAVQGLDDEPLDESSRRSSLIQTLGQDDGPDTLKLYIRRPSQEEKTAQGKEGSGHEDNGAFIVEDSPRRGSAPAASTLDESPSSRSEQLIQKYRHSVDVSADILRSIEEDKMGRVKRYFNKRCYTRLELLLCLSSQAESSPERGNESGRREKRIYQRTMTPSSLRSALQQRLKDNLQSAHLKLLPPSIPKHLRRPSRDENKLDKIDIDSENIETPPVTRRAFSMRSFRSPSDSRWLSSKKEEEAEDFDGRRAGRRFRSLTSEDRRALVGEKKGAGDGEAGRNRTRTGVDSSENEGAGSEIEERGSARRTQRFKRLADLAKDGDSETEQMLAKQKERSMSIDDDGLGDGHFERFSSVRKTLRHKKMQDRPESRLSEDNAEAEARREGEGSRASSAGRKSHSTSPERHAPQEQEASVEKIHTKVQQAETSEVPQESYEDKDSRLKRWQRIKDSKTDEDPSRGKSRDTDSWKDRITRRFRSNVDKYDVQRAMEDRGRGAKGDLKPPASERLHRKNQDSVAKGLETRGSFRVTSSASDSSRRDRRDRTRSAIDPSHVRQALDKEKEKDKKRSVFGDSSRGVSRLFSKLDAKEPTGLRRGETRTRSLMDPHSKTRLRGSTTKEVDEGFEDTGSIKSETTSQGASSTGDVPDGSIEKVPTTPSSLRRNRNGLRIDSLRGRQESSLGASKKAENSGSRSSLRSSRSSLTSAASVNTVRPARPPSKSPSTTSMISNKSDSSSRKGKMTDYTSALKSLTLKSLRMGRGGADDYEGTQSSPCSPKGENAQPSFPDDRTRSSGSLHSSGGATPTRSLSRADSTRSTGSLSKQSSEGSLRRGTASVTRAAAPSANSSARVKRPLAPAQVRSLTSAESRHRNISGSNTSLRRSPGSTPTSSVKVKRGDSGSSKENLSRSNSGNSRVGGTSRSTARSSAASSSKPLAERSASFRSSPPKPEGTQSLRRPVGTPAGKPASARKGGNLPAFMRPTTSSSSKVSAGDAPAPVKKVKVVSRNLSLSSPRTMVK</sequence>
<dbReference type="Pfam" id="PF02181">
    <property type="entry name" value="FH2"/>
    <property type="match status" value="1"/>
</dbReference>
<dbReference type="PANTHER" id="PTHR46345">
    <property type="entry name" value="INVERTED FORMIN-2"/>
    <property type="match status" value="1"/>
</dbReference>
<feature type="compositionally biased region" description="Basic residues" evidence="1">
    <location>
        <begin position="693"/>
        <end position="704"/>
    </location>
</feature>
<feature type="compositionally biased region" description="Basic residues" evidence="1">
    <location>
        <begin position="759"/>
        <end position="768"/>
    </location>
</feature>
<feature type="compositionally biased region" description="Basic and acidic residues" evidence="1">
    <location>
        <begin position="1320"/>
        <end position="1337"/>
    </location>
</feature>
<dbReference type="InterPro" id="IPR015425">
    <property type="entry name" value="FH2_Formin"/>
</dbReference>